<keyword evidence="1" id="KW-1133">Transmembrane helix</keyword>
<comment type="caution">
    <text evidence="2">The sequence shown here is derived from an EMBL/GenBank/DDBJ whole genome shotgun (WGS) entry which is preliminary data.</text>
</comment>
<dbReference type="InParanoid" id="A0A218ZJ33"/>
<accession>A0A218ZJ33</accession>
<gene>
    <name evidence="2" type="ORF">B2J93_8607</name>
</gene>
<evidence type="ECO:0000256" key="1">
    <source>
        <dbReference type="SAM" id="Phobius"/>
    </source>
</evidence>
<dbReference type="AlphaFoldDB" id="A0A218ZJ33"/>
<dbReference type="Proteomes" id="UP000242519">
    <property type="component" value="Unassembled WGS sequence"/>
</dbReference>
<evidence type="ECO:0000313" key="3">
    <source>
        <dbReference type="Proteomes" id="UP000242519"/>
    </source>
</evidence>
<name>A0A218ZJ33_9HELO</name>
<keyword evidence="1" id="KW-0812">Transmembrane</keyword>
<keyword evidence="1" id="KW-0472">Membrane</keyword>
<dbReference type="EMBL" id="MZNU01000007">
    <property type="protein sequence ID" value="OWP07345.1"/>
    <property type="molecule type" value="Genomic_DNA"/>
</dbReference>
<keyword evidence="3" id="KW-1185">Reference proteome</keyword>
<feature type="transmembrane region" description="Helical" evidence="1">
    <location>
        <begin position="34"/>
        <end position="58"/>
    </location>
</feature>
<evidence type="ECO:0000313" key="2">
    <source>
        <dbReference type="EMBL" id="OWP07345.1"/>
    </source>
</evidence>
<proteinExistence type="predicted"/>
<sequence length="84" mass="8217">MHPFGLDLFAFIIAAAALIPFASAIATTAIVSPFVSLASVAAAPILAPAALAPIAFAAPPAFAPAVASMFASRPLAEGVLIGLS</sequence>
<protein>
    <submittedName>
        <fullName evidence="2">Uncharacterized protein</fullName>
    </submittedName>
</protein>
<organism evidence="2 3">
    <name type="scientific">Diplocarpon coronariae</name>
    <dbReference type="NCBI Taxonomy" id="2795749"/>
    <lineage>
        <taxon>Eukaryota</taxon>
        <taxon>Fungi</taxon>
        <taxon>Dikarya</taxon>
        <taxon>Ascomycota</taxon>
        <taxon>Pezizomycotina</taxon>
        <taxon>Leotiomycetes</taxon>
        <taxon>Helotiales</taxon>
        <taxon>Drepanopezizaceae</taxon>
        <taxon>Diplocarpon</taxon>
    </lineage>
</organism>
<reference evidence="2 3" key="1">
    <citation type="submission" date="2017-04" db="EMBL/GenBank/DDBJ databases">
        <title>Draft genome sequence of Marssonina coronaria NL1: causal agent of apple blotch.</title>
        <authorList>
            <person name="Cheng Q."/>
        </authorList>
    </citation>
    <scope>NUCLEOTIDE SEQUENCE [LARGE SCALE GENOMIC DNA]</scope>
    <source>
        <strain evidence="2 3">NL1</strain>
    </source>
</reference>